<keyword evidence="6" id="KW-1185">Reference proteome</keyword>
<comment type="similarity">
    <text evidence="1">Belongs to the carbohydrate kinase PfkB family.</text>
</comment>
<dbReference type="InterPro" id="IPR050306">
    <property type="entry name" value="PfkB_Carbo_kinase"/>
</dbReference>
<dbReference type="EMBL" id="VIWV01000001">
    <property type="protein sequence ID" value="TWF84750.1"/>
    <property type="molecule type" value="Genomic_DNA"/>
</dbReference>
<dbReference type="CDD" id="cd01942">
    <property type="entry name" value="ribokinase_group_A"/>
    <property type="match status" value="1"/>
</dbReference>
<keyword evidence="2" id="KW-0808">Transferase</keyword>
<dbReference type="PANTHER" id="PTHR43085">
    <property type="entry name" value="HEXOKINASE FAMILY MEMBER"/>
    <property type="match status" value="1"/>
</dbReference>
<dbReference type="Pfam" id="PF00294">
    <property type="entry name" value="PfkB"/>
    <property type="match status" value="1"/>
</dbReference>
<dbReference type="AlphaFoldDB" id="A0A561TCA9"/>
<reference evidence="5 6" key="1">
    <citation type="submission" date="2019-06" db="EMBL/GenBank/DDBJ databases">
        <title>Sequencing the genomes of 1000 actinobacteria strains.</title>
        <authorList>
            <person name="Klenk H.-P."/>
        </authorList>
    </citation>
    <scope>NUCLEOTIDE SEQUENCE [LARGE SCALE GENOMIC DNA]</scope>
    <source>
        <strain evidence="5 6">DSM 41695</strain>
    </source>
</reference>
<dbReference type="Gene3D" id="3.40.1190.20">
    <property type="match status" value="1"/>
</dbReference>
<dbReference type="SUPFAM" id="SSF53613">
    <property type="entry name" value="Ribokinase-like"/>
    <property type="match status" value="1"/>
</dbReference>
<dbReference type="PROSITE" id="PS00583">
    <property type="entry name" value="PFKB_KINASES_1"/>
    <property type="match status" value="1"/>
</dbReference>
<dbReference type="Proteomes" id="UP000316603">
    <property type="component" value="Unassembled WGS sequence"/>
</dbReference>
<evidence type="ECO:0000256" key="3">
    <source>
        <dbReference type="ARBA" id="ARBA00022777"/>
    </source>
</evidence>
<dbReference type="InterPro" id="IPR029056">
    <property type="entry name" value="Ribokinase-like"/>
</dbReference>
<dbReference type="InterPro" id="IPR011611">
    <property type="entry name" value="PfkB_dom"/>
</dbReference>
<evidence type="ECO:0000256" key="1">
    <source>
        <dbReference type="ARBA" id="ARBA00010688"/>
    </source>
</evidence>
<sequence>MTPAVVVTGSLATDHLMVYPGRFTEQLIADQLDRVSLSFLADTLEVRRGGVAANIAVGLARLGVRAAVAGAAGQDFAEYGAWLRDHGVDTSAVRVSRSLHTARFVCTTDADHNQIATFYAGAMAEAREIRLAGLVARAGRPALVVVAPNDPEAMLRHTEECRRLHLPFAADPSQQLARLDRATTRRLVDGARYLFTNAYEAALLKERTGWTEAQVLARTGAWIVTRGADGADITRAGEPPLRVAAVPADDVLDPTGVGDAFRAGFLAATTWDWPDTRAARLGCALAAVVLETVGTQEYVLGPAPLLTRVRDAYGETEARAMEPRLTAL</sequence>
<comment type="caution">
    <text evidence="5">The sequence shown here is derived from an EMBL/GenBank/DDBJ whole genome shotgun (WGS) entry which is preliminary data.</text>
</comment>
<organism evidence="5 6">
    <name type="scientific">Streptomyces capillispiralis</name>
    <dbReference type="NCBI Taxonomy" id="68182"/>
    <lineage>
        <taxon>Bacteria</taxon>
        <taxon>Bacillati</taxon>
        <taxon>Actinomycetota</taxon>
        <taxon>Actinomycetes</taxon>
        <taxon>Kitasatosporales</taxon>
        <taxon>Streptomycetaceae</taxon>
        <taxon>Streptomyces</taxon>
    </lineage>
</organism>
<proteinExistence type="inferred from homology"/>
<feature type="domain" description="Carbohydrate kinase PfkB" evidence="4">
    <location>
        <begin position="13"/>
        <end position="297"/>
    </location>
</feature>
<accession>A0A561TCA9</accession>
<dbReference type="InterPro" id="IPR002173">
    <property type="entry name" value="Carboh/pur_kinase_PfkB_CS"/>
</dbReference>
<dbReference type="GO" id="GO:0016301">
    <property type="term" value="F:kinase activity"/>
    <property type="evidence" value="ECO:0007669"/>
    <property type="project" value="UniProtKB-KW"/>
</dbReference>
<protein>
    <submittedName>
        <fullName evidence="5">Adenosine kinase</fullName>
    </submittedName>
</protein>
<evidence type="ECO:0000313" key="6">
    <source>
        <dbReference type="Proteomes" id="UP000316603"/>
    </source>
</evidence>
<evidence type="ECO:0000313" key="5">
    <source>
        <dbReference type="EMBL" id="TWF84750.1"/>
    </source>
</evidence>
<keyword evidence="3 5" id="KW-0418">Kinase</keyword>
<evidence type="ECO:0000259" key="4">
    <source>
        <dbReference type="Pfam" id="PF00294"/>
    </source>
</evidence>
<evidence type="ECO:0000256" key="2">
    <source>
        <dbReference type="ARBA" id="ARBA00022679"/>
    </source>
</evidence>
<name>A0A561TCA9_9ACTN</name>
<gene>
    <name evidence="5" type="ORF">FHX78_111686</name>
</gene>
<dbReference type="PANTHER" id="PTHR43085:SF46">
    <property type="entry name" value="ADENOSINE KINASE"/>
    <property type="match status" value="1"/>
</dbReference>